<dbReference type="Proteomes" id="UP000553776">
    <property type="component" value="Unassembled WGS sequence"/>
</dbReference>
<dbReference type="InterPro" id="IPR050327">
    <property type="entry name" value="Proton-linked_MCT"/>
</dbReference>
<dbReference type="Gene3D" id="1.20.1250.20">
    <property type="entry name" value="MFS general substrate transporter like domains"/>
    <property type="match status" value="2"/>
</dbReference>
<feature type="transmembrane region" description="Helical" evidence="7">
    <location>
        <begin position="106"/>
        <end position="128"/>
    </location>
</feature>
<comment type="caution">
    <text evidence="9">The sequence shown here is derived from an EMBL/GenBank/DDBJ whole genome shotgun (WGS) entry which is preliminary data.</text>
</comment>
<keyword evidence="4 7" id="KW-1133">Transmembrane helix</keyword>
<accession>A0A841U281</accession>
<keyword evidence="5 7" id="KW-0472">Membrane</keyword>
<evidence type="ECO:0000259" key="8">
    <source>
        <dbReference type="PROSITE" id="PS50850"/>
    </source>
</evidence>
<dbReference type="InterPro" id="IPR020846">
    <property type="entry name" value="MFS_dom"/>
</dbReference>
<keyword evidence="3 7" id="KW-0812">Transmembrane</keyword>
<dbReference type="PROSITE" id="PS50850">
    <property type="entry name" value="MFS"/>
    <property type="match status" value="1"/>
</dbReference>
<protein>
    <submittedName>
        <fullName evidence="9">MFS transporter</fullName>
    </submittedName>
</protein>
<dbReference type="GO" id="GO:0005886">
    <property type="term" value="C:plasma membrane"/>
    <property type="evidence" value="ECO:0007669"/>
    <property type="project" value="UniProtKB-SubCell"/>
</dbReference>
<gene>
    <name evidence="9" type="ORF">H7B90_20990</name>
</gene>
<feature type="transmembrane region" description="Helical" evidence="7">
    <location>
        <begin position="81"/>
        <end position="100"/>
    </location>
</feature>
<feature type="transmembrane region" description="Helical" evidence="7">
    <location>
        <begin position="300"/>
        <end position="320"/>
    </location>
</feature>
<dbReference type="PANTHER" id="PTHR11360:SF284">
    <property type="entry name" value="EG:103B4.3 PROTEIN-RELATED"/>
    <property type="match status" value="1"/>
</dbReference>
<organism evidence="9 10">
    <name type="scientific">Cohnella xylanilytica</name>
    <dbReference type="NCBI Taxonomy" id="557555"/>
    <lineage>
        <taxon>Bacteria</taxon>
        <taxon>Bacillati</taxon>
        <taxon>Bacillota</taxon>
        <taxon>Bacilli</taxon>
        <taxon>Bacillales</taxon>
        <taxon>Paenibacillaceae</taxon>
        <taxon>Cohnella</taxon>
    </lineage>
</organism>
<evidence type="ECO:0000256" key="3">
    <source>
        <dbReference type="ARBA" id="ARBA00022692"/>
    </source>
</evidence>
<sequence length="426" mass="44941">MGATGFKEPTMAWIGLASLWIIGFIGALMRFIMAFYQVQISEDLGISRGFISTAWSTNLLLAALCAPLGGWLADRYGPKKVLLAASLLGIAGAGTVAFGQNEIVFFVGYGIICGFAGIGSTTTYMLIFDWFKHHRAKATGLLASASSLGLAITTPLFVSAGTLTWKDAFLASFVLGLAVTVPVILFGIRGSRPGNRQAAEIPDADSSASSERREATPDAPRAPRISFPPAAAYAPVFLAVAFALFTCGFNMGTVEMNLVAIHQLANVSPETIALAMSVLGVMEIAGSLAVGYALDRIDKLVMMTLLYGVRIAGFAVLFLHLGWSPVLFAVAFGITYLSAIPGGLLVAGEYGKGRGKQAGWLLLFHQAGGILGSLVGGLSFDFFGDYQALIGADILLCALAALGYCLLFATRHRRRRRNEAMESAAG</sequence>
<feature type="transmembrane region" description="Helical" evidence="7">
    <location>
        <begin position="140"/>
        <end position="162"/>
    </location>
</feature>
<evidence type="ECO:0000256" key="2">
    <source>
        <dbReference type="ARBA" id="ARBA00022448"/>
    </source>
</evidence>
<feature type="transmembrane region" description="Helical" evidence="7">
    <location>
        <begin position="50"/>
        <end position="69"/>
    </location>
</feature>
<dbReference type="AlphaFoldDB" id="A0A841U281"/>
<feature type="transmembrane region" description="Helical" evidence="7">
    <location>
        <begin position="359"/>
        <end position="380"/>
    </location>
</feature>
<dbReference type="PANTHER" id="PTHR11360">
    <property type="entry name" value="MONOCARBOXYLATE TRANSPORTER"/>
    <property type="match status" value="1"/>
</dbReference>
<evidence type="ECO:0000256" key="4">
    <source>
        <dbReference type="ARBA" id="ARBA00022989"/>
    </source>
</evidence>
<dbReference type="InterPro" id="IPR036259">
    <property type="entry name" value="MFS_trans_sf"/>
</dbReference>
<comment type="subcellular location">
    <subcellularLocation>
        <location evidence="1">Cell membrane</location>
        <topology evidence="1">Multi-pass membrane protein</topology>
    </subcellularLocation>
</comment>
<feature type="region of interest" description="Disordered" evidence="6">
    <location>
        <begin position="195"/>
        <end position="223"/>
    </location>
</feature>
<reference evidence="9 10" key="1">
    <citation type="submission" date="2020-08" db="EMBL/GenBank/DDBJ databases">
        <title>Cohnella phylogeny.</title>
        <authorList>
            <person name="Dunlap C."/>
        </authorList>
    </citation>
    <scope>NUCLEOTIDE SEQUENCE [LARGE SCALE GENOMIC DNA]</scope>
    <source>
        <strain evidence="9 10">DSM 25239</strain>
    </source>
</reference>
<feature type="transmembrane region" description="Helical" evidence="7">
    <location>
        <begin position="386"/>
        <end position="409"/>
    </location>
</feature>
<feature type="domain" description="Major facilitator superfamily (MFS) profile" evidence="8">
    <location>
        <begin position="15"/>
        <end position="415"/>
    </location>
</feature>
<dbReference type="GO" id="GO:0022857">
    <property type="term" value="F:transmembrane transporter activity"/>
    <property type="evidence" value="ECO:0007669"/>
    <property type="project" value="InterPro"/>
</dbReference>
<dbReference type="InterPro" id="IPR011701">
    <property type="entry name" value="MFS"/>
</dbReference>
<evidence type="ECO:0000313" key="10">
    <source>
        <dbReference type="Proteomes" id="UP000553776"/>
    </source>
</evidence>
<keyword evidence="10" id="KW-1185">Reference proteome</keyword>
<feature type="transmembrane region" description="Helical" evidence="7">
    <location>
        <begin position="272"/>
        <end position="293"/>
    </location>
</feature>
<evidence type="ECO:0000256" key="6">
    <source>
        <dbReference type="SAM" id="MobiDB-lite"/>
    </source>
</evidence>
<feature type="transmembrane region" description="Helical" evidence="7">
    <location>
        <begin position="12"/>
        <end position="38"/>
    </location>
</feature>
<evidence type="ECO:0000313" key="9">
    <source>
        <dbReference type="EMBL" id="MBB6693879.1"/>
    </source>
</evidence>
<dbReference type="RefSeq" id="WP_185137848.1">
    <property type="nucleotide sequence ID" value="NZ_BORM01000021.1"/>
</dbReference>
<name>A0A841U281_9BACL</name>
<dbReference type="EMBL" id="JACJVR010000079">
    <property type="protein sequence ID" value="MBB6693879.1"/>
    <property type="molecule type" value="Genomic_DNA"/>
</dbReference>
<keyword evidence="2" id="KW-0813">Transport</keyword>
<proteinExistence type="predicted"/>
<evidence type="ECO:0000256" key="5">
    <source>
        <dbReference type="ARBA" id="ARBA00023136"/>
    </source>
</evidence>
<evidence type="ECO:0000256" key="1">
    <source>
        <dbReference type="ARBA" id="ARBA00004651"/>
    </source>
</evidence>
<evidence type="ECO:0000256" key="7">
    <source>
        <dbReference type="SAM" id="Phobius"/>
    </source>
</evidence>
<dbReference type="Pfam" id="PF07690">
    <property type="entry name" value="MFS_1"/>
    <property type="match status" value="1"/>
</dbReference>
<feature type="transmembrane region" description="Helical" evidence="7">
    <location>
        <begin position="326"/>
        <end position="347"/>
    </location>
</feature>
<dbReference type="SUPFAM" id="SSF103473">
    <property type="entry name" value="MFS general substrate transporter"/>
    <property type="match status" value="1"/>
</dbReference>
<feature type="transmembrane region" description="Helical" evidence="7">
    <location>
        <begin position="230"/>
        <end position="252"/>
    </location>
</feature>
<feature type="transmembrane region" description="Helical" evidence="7">
    <location>
        <begin position="168"/>
        <end position="188"/>
    </location>
</feature>